<dbReference type="GO" id="GO:0008270">
    <property type="term" value="F:zinc ion binding"/>
    <property type="evidence" value="ECO:0007669"/>
    <property type="project" value="UniProtKB-KW"/>
</dbReference>
<feature type="region of interest" description="Disordered" evidence="4">
    <location>
        <begin position="558"/>
        <end position="604"/>
    </location>
</feature>
<evidence type="ECO:0000313" key="7">
    <source>
        <dbReference type="Proteomes" id="UP000267606"/>
    </source>
</evidence>
<protein>
    <submittedName>
        <fullName evidence="8">BED-type domain-containing protein</fullName>
    </submittedName>
</protein>
<reference evidence="6 7" key="2">
    <citation type="submission" date="2018-11" db="EMBL/GenBank/DDBJ databases">
        <authorList>
            <consortium name="Pathogen Informatics"/>
        </authorList>
    </citation>
    <scope>NUCLEOTIDE SEQUENCE [LARGE SCALE GENOMIC DNA]</scope>
</reference>
<dbReference type="InterPro" id="IPR036236">
    <property type="entry name" value="Znf_C2H2_sf"/>
</dbReference>
<keyword evidence="3" id="KW-0862">Zinc</keyword>
<dbReference type="InterPro" id="IPR003656">
    <property type="entry name" value="Znf_BED"/>
</dbReference>
<proteinExistence type="predicted"/>
<dbReference type="Proteomes" id="UP000267606">
    <property type="component" value="Unassembled WGS sequence"/>
</dbReference>
<evidence type="ECO:0000313" key="8">
    <source>
        <dbReference type="WBParaSite" id="OFLC_0001355801-mRNA-1"/>
    </source>
</evidence>
<evidence type="ECO:0000256" key="4">
    <source>
        <dbReference type="SAM" id="MobiDB-lite"/>
    </source>
</evidence>
<name>A0A183I1E5_9BILA</name>
<accession>A0A183I1E5</accession>
<sequence>MGDVGTEFCFDNPMILAPIPQPISGTNYLHCYYSILKMFDFKEGMDEEPSSSSENPNSNGTICSDEIAPAILSTSGTWLRLSMPYFPKKSVVWRYFDLYESDGYSRADTERIVKCRLITCMRKELRLDAQSSTKGMWEHLRNKHPDEALKCENGSIAPQEEPSNTGAMESAAATNQQILVAPNPPVSDVYAPYSSLADEKKYETIHRLIGKLLASMQECQDRVHISEQYTLLSFADYARLLTKAKTTTQFVCRDAPMILPEPGTIVIYDSKDNSDLDIDMLQIREHLRQDGYSFDNNDSGLLPDNLYITRFFNGNGDDFEDGRIMRYEVTTTFEDAGYVLFHYVKGTKYEVESTGSTDEIPVHCYKPKAGRLRRIDENRRKADVSLNRGSPVSQLPVKIKRNELDGLQAIAGCLPPGFQTFLDKIRMETDRDENLNGMDLSFEENVEAIGSGLDDSQIEDNCVGITGLLTSSYPNRDLKQTLSVHDVKTDTKVEKRVMNILKKAVRDQRRSKVHYLARRTKNVNWVKVADQLQKKAVMIAAVASNGDAKETGNVITHEFEEEEEEGHDCKNDINDDGDDDDDNNDGNDNDGNNEHVNIFPNYDDSPNCNAHLLNTLDSSEI</sequence>
<keyword evidence="7" id="KW-1185">Reference proteome</keyword>
<keyword evidence="1" id="KW-0479">Metal-binding</keyword>
<dbReference type="EMBL" id="UZAJ01040264">
    <property type="protein sequence ID" value="VDP14063.1"/>
    <property type="molecule type" value="Genomic_DNA"/>
</dbReference>
<evidence type="ECO:0000259" key="5">
    <source>
        <dbReference type="Pfam" id="PF02892"/>
    </source>
</evidence>
<dbReference type="SUPFAM" id="SSF57667">
    <property type="entry name" value="beta-beta-alpha zinc fingers"/>
    <property type="match status" value="1"/>
</dbReference>
<dbReference type="AlphaFoldDB" id="A0A183I1E5"/>
<dbReference type="GO" id="GO:0003677">
    <property type="term" value="F:DNA binding"/>
    <property type="evidence" value="ECO:0007669"/>
    <property type="project" value="InterPro"/>
</dbReference>
<evidence type="ECO:0000313" key="6">
    <source>
        <dbReference type="EMBL" id="VDP14063.1"/>
    </source>
</evidence>
<dbReference type="SMART" id="SM00614">
    <property type="entry name" value="ZnF_BED"/>
    <property type="match status" value="1"/>
</dbReference>
<evidence type="ECO:0000256" key="1">
    <source>
        <dbReference type="ARBA" id="ARBA00022723"/>
    </source>
</evidence>
<feature type="domain" description="BED-type" evidence="5">
    <location>
        <begin position="90"/>
        <end position="145"/>
    </location>
</feature>
<evidence type="ECO:0000256" key="3">
    <source>
        <dbReference type="ARBA" id="ARBA00022833"/>
    </source>
</evidence>
<gene>
    <name evidence="6" type="ORF">OFLC_LOCUS13557</name>
</gene>
<evidence type="ECO:0000256" key="2">
    <source>
        <dbReference type="ARBA" id="ARBA00022771"/>
    </source>
</evidence>
<feature type="compositionally biased region" description="Acidic residues" evidence="4">
    <location>
        <begin position="574"/>
        <end position="588"/>
    </location>
</feature>
<dbReference type="Pfam" id="PF02892">
    <property type="entry name" value="zf-BED"/>
    <property type="match status" value="1"/>
</dbReference>
<keyword evidence="2" id="KW-0863">Zinc-finger</keyword>
<reference evidence="8" key="1">
    <citation type="submission" date="2016-06" db="UniProtKB">
        <authorList>
            <consortium name="WormBaseParasite"/>
        </authorList>
    </citation>
    <scope>IDENTIFICATION</scope>
</reference>
<dbReference type="WBParaSite" id="OFLC_0001355801-mRNA-1">
    <property type="protein sequence ID" value="OFLC_0001355801-mRNA-1"/>
    <property type="gene ID" value="OFLC_0001355801"/>
</dbReference>
<organism evidence="8">
    <name type="scientific">Onchocerca flexuosa</name>
    <dbReference type="NCBI Taxonomy" id="387005"/>
    <lineage>
        <taxon>Eukaryota</taxon>
        <taxon>Metazoa</taxon>
        <taxon>Ecdysozoa</taxon>
        <taxon>Nematoda</taxon>
        <taxon>Chromadorea</taxon>
        <taxon>Rhabditida</taxon>
        <taxon>Spirurina</taxon>
        <taxon>Spiruromorpha</taxon>
        <taxon>Filarioidea</taxon>
        <taxon>Onchocercidae</taxon>
        <taxon>Onchocerca</taxon>
    </lineage>
</organism>